<reference evidence="1 2" key="1">
    <citation type="journal article" date="2022" name="bioRxiv">
        <title>The genome of the oomycete Peronosclerospora sorghi, a cosmopolitan pathogen of maize and sorghum, is inflated with dispersed pseudogenes.</title>
        <authorList>
            <person name="Fletcher K."/>
            <person name="Martin F."/>
            <person name="Isakeit T."/>
            <person name="Cavanaugh K."/>
            <person name="Magill C."/>
            <person name="Michelmore R."/>
        </authorList>
    </citation>
    <scope>NUCLEOTIDE SEQUENCE [LARGE SCALE GENOMIC DNA]</scope>
    <source>
        <strain evidence="1">P6</strain>
    </source>
</reference>
<name>A0ACC0W2B0_9STRA</name>
<evidence type="ECO:0000313" key="2">
    <source>
        <dbReference type="Proteomes" id="UP001163321"/>
    </source>
</evidence>
<dbReference type="EMBL" id="CM047583">
    <property type="protein sequence ID" value="KAI9912461.1"/>
    <property type="molecule type" value="Genomic_DNA"/>
</dbReference>
<dbReference type="Proteomes" id="UP001163321">
    <property type="component" value="Chromosome 4"/>
</dbReference>
<keyword evidence="2" id="KW-1185">Reference proteome</keyword>
<evidence type="ECO:0000313" key="1">
    <source>
        <dbReference type="EMBL" id="KAI9912461.1"/>
    </source>
</evidence>
<accession>A0ACC0W2B0</accession>
<protein>
    <submittedName>
        <fullName evidence="1">Uncharacterized protein</fullName>
    </submittedName>
</protein>
<sequence>MLCFFKLVVEQLEHKMKYFAANNRLHAAMMLHWLTLQPAAGNAGILPNLHWSGKTRKDVLIDMPDANSIRSIREHGLDSTNKSKFAISNDFLREMILEMCLIAHAYLATVSSYMKQNAVENGGDRRVVTQADIPNTCSTLELKSYQVVGVNWLLLLYENKVSGVLADDIGPWKDGPNDFVLATVEIV</sequence>
<comment type="caution">
    <text evidence="1">The sequence shown here is derived from an EMBL/GenBank/DDBJ whole genome shotgun (WGS) entry which is preliminary data.</text>
</comment>
<proteinExistence type="predicted"/>
<organism evidence="1 2">
    <name type="scientific">Peronosclerospora sorghi</name>
    <dbReference type="NCBI Taxonomy" id="230839"/>
    <lineage>
        <taxon>Eukaryota</taxon>
        <taxon>Sar</taxon>
        <taxon>Stramenopiles</taxon>
        <taxon>Oomycota</taxon>
        <taxon>Peronosporomycetes</taxon>
        <taxon>Peronosporales</taxon>
        <taxon>Peronosporaceae</taxon>
        <taxon>Peronosclerospora</taxon>
    </lineage>
</organism>
<gene>
    <name evidence="1" type="ORF">PsorP6_005411</name>
</gene>